<feature type="compositionally biased region" description="Basic and acidic residues" evidence="1">
    <location>
        <begin position="23"/>
        <end position="38"/>
    </location>
</feature>
<evidence type="ECO:0000313" key="3">
    <source>
        <dbReference type="Proteomes" id="UP000756346"/>
    </source>
</evidence>
<keyword evidence="3" id="KW-1185">Reference proteome</keyword>
<dbReference type="AlphaFoldDB" id="A0A9P9BKS6"/>
<protein>
    <recommendedName>
        <fullName evidence="4">Chromo domain-containing protein</fullName>
    </recommendedName>
</protein>
<sequence length="517" mass="57212">MSYYDPTAIEGSSYNPIVIPDPSHTEPEDRWISHRDYSARTVSADSDFTRSSSRAASATTTASLREASTCRTSLSASASPPLSPLTPFRWHRVSSSPEPASEHHDTSRPFERSNERTSIIDHLVDVSNNTLPTLGGVGTSYCTIDDMDIDDEDPLSDTEEWAAPLTSSDRYKGPQDFAEASQCDGSDVVSGNRGALPCLSVAADPPSCMNAPVTPGNFLAKLTKKNLQSTPSSRSTCIYYREPEQYVSDMPRTESSLTVSTMENCTPEPDLQRLIPTRTQPTTTPQLTVYAESHIQADTAHEPYRSVALGTVDKVPGSQNGRSLPGVRRNPLRCTRQKTTITRPQKYLPAPRVVSRRGINRERQPERKSGNRTTTTRRRAKVQAGLEALKQSQLDDADLNIAEKGGQTVLTFSLPSTSLVMSCPQHKAVTPASHCECFEGMMLDFSANFDAANRKYPFKRLLEKRNEFLVEWETGEMTWEPEVNFDCKDIEEFEKRDVGFGPGVESILGSRKRCGRA</sequence>
<evidence type="ECO:0008006" key="4">
    <source>
        <dbReference type="Google" id="ProtNLM"/>
    </source>
</evidence>
<dbReference type="EMBL" id="JAGTJQ010000010">
    <property type="protein sequence ID" value="KAH7021521.1"/>
    <property type="molecule type" value="Genomic_DNA"/>
</dbReference>
<comment type="caution">
    <text evidence="2">The sequence shown here is derived from an EMBL/GenBank/DDBJ whole genome shotgun (WGS) entry which is preliminary data.</text>
</comment>
<evidence type="ECO:0000256" key="1">
    <source>
        <dbReference type="SAM" id="MobiDB-lite"/>
    </source>
</evidence>
<dbReference type="Gene3D" id="2.40.50.40">
    <property type="match status" value="1"/>
</dbReference>
<accession>A0A9P9BKS6</accession>
<feature type="compositionally biased region" description="Basic and acidic residues" evidence="1">
    <location>
        <begin position="100"/>
        <end position="114"/>
    </location>
</feature>
<dbReference type="RefSeq" id="XP_046007722.1">
    <property type="nucleotide sequence ID" value="XM_046161486.1"/>
</dbReference>
<organism evidence="2 3">
    <name type="scientific">Microdochium trichocladiopsis</name>
    <dbReference type="NCBI Taxonomy" id="1682393"/>
    <lineage>
        <taxon>Eukaryota</taxon>
        <taxon>Fungi</taxon>
        <taxon>Dikarya</taxon>
        <taxon>Ascomycota</taxon>
        <taxon>Pezizomycotina</taxon>
        <taxon>Sordariomycetes</taxon>
        <taxon>Xylariomycetidae</taxon>
        <taxon>Xylariales</taxon>
        <taxon>Microdochiaceae</taxon>
        <taxon>Microdochium</taxon>
    </lineage>
</organism>
<feature type="compositionally biased region" description="Low complexity" evidence="1">
    <location>
        <begin position="43"/>
        <end position="80"/>
    </location>
</feature>
<dbReference type="Proteomes" id="UP000756346">
    <property type="component" value="Unassembled WGS sequence"/>
</dbReference>
<name>A0A9P9BKS6_9PEZI</name>
<feature type="compositionally biased region" description="Basic and acidic residues" evidence="1">
    <location>
        <begin position="359"/>
        <end position="369"/>
    </location>
</feature>
<dbReference type="GeneID" id="70191032"/>
<feature type="region of interest" description="Disordered" evidence="1">
    <location>
        <begin position="356"/>
        <end position="380"/>
    </location>
</feature>
<evidence type="ECO:0000313" key="2">
    <source>
        <dbReference type="EMBL" id="KAH7021521.1"/>
    </source>
</evidence>
<feature type="region of interest" description="Disordered" evidence="1">
    <location>
        <begin position="1"/>
        <end position="114"/>
    </location>
</feature>
<proteinExistence type="predicted"/>
<reference evidence="2" key="1">
    <citation type="journal article" date="2021" name="Nat. Commun.">
        <title>Genetic determinants of endophytism in the Arabidopsis root mycobiome.</title>
        <authorList>
            <person name="Mesny F."/>
            <person name="Miyauchi S."/>
            <person name="Thiergart T."/>
            <person name="Pickel B."/>
            <person name="Atanasova L."/>
            <person name="Karlsson M."/>
            <person name="Huettel B."/>
            <person name="Barry K.W."/>
            <person name="Haridas S."/>
            <person name="Chen C."/>
            <person name="Bauer D."/>
            <person name="Andreopoulos W."/>
            <person name="Pangilinan J."/>
            <person name="LaButti K."/>
            <person name="Riley R."/>
            <person name="Lipzen A."/>
            <person name="Clum A."/>
            <person name="Drula E."/>
            <person name="Henrissat B."/>
            <person name="Kohler A."/>
            <person name="Grigoriev I.V."/>
            <person name="Martin F.M."/>
            <person name="Hacquard S."/>
        </authorList>
    </citation>
    <scope>NUCLEOTIDE SEQUENCE</scope>
    <source>
        <strain evidence="2">MPI-CAGE-CH-0230</strain>
    </source>
</reference>
<gene>
    <name evidence="2" type="ORF">B0I36DRAFT_394070</name>
</gene>